<organism evidence="1 2">
    <name type="scientific">Plakobranchus ocellatus</name>
    <dbReference type="NCBI Taxonomy" id="259542"/>
    <lineage>
        <taxon>Eukaryota</taxon>
        <taxon>Metazoa</taxon>
        <taxon>Spiralia</taxon>
        <taxon>Lophotrochozoa</taxon>
        <taxon>Mollusca</taxon>
        <taxon>Gastropoda</taxon>
        <taxon>Heterobranchia</taxon>
        <taxon>Euthyneura</taxon>
        <taxon>Panpulmonata</taxon>
        <taxon>Sacoglossa</taxon>
        <taxon>Placobranchoidea</taxon>
        <taxon>Plakobranchidae</taxon>
        <taxon>Plakobranchus</taxon>
    </lineage>
</organism>
<dbReference type="Proteomes" id="UP000735302">
    <property type="component" value="Unassembled WGS sequence"/>
</dbReference>
<dbReference type="EMBL" id="BLXT01005746">
    <property type="protein sequence ID" value="GFO25272.1"/>
    <property type="molecule type" value="Genomic_DNA"/>
</dbReference>
<evidence type="ECO:0000313" key="2">
    <source>
        <dbReference type="Proteomes" id="UP000735302"/>
    </source>
</evidence>
<evidence type="ECO:0000313" key="1">
    <source>
        <dbReference type="EMBL" id="GFO25272.1"/>
    </source>
</evidence>
<proteinExistence type="predicted"/>
<dbReference type="AlphaFoldDB" id="A0AAV4C100"/>
<protein>
    <submittedName>
        <fullName evidence="1">Uncharacterized protein</fullName>
    </submittedName>
</protein>
<gene>
    <name evidence="1" type="ORF">PoB_005177700</name>
</gene>
<keyword evidence="2" id="KW-1185">Reference proteome</keyword>
<sequence length="83" mass="9068">MTQIFVTVTSQSKARPVSTKRRPFLPGPAVTFCKSLKPCQPNVELIPPILKARQLRVFGPCVARPCDAAVGFVLDNPSLNFCP</sequence>
<accession>A0AAV4C100</accession>
<comment type="caution">
    <text evidence="1">The sequence shown here is derived from an EMBL/GenBank/DDBJ whole genome shotgun (WGS) entry which is preliminary data.</text>
</comment>
<name>A0AAV4C100_9GAST</name>
<reference evidence="1 2" key="1">
    <citation type="journal article" date="2021" name="Elife">
        <title>Chloroplast acquisition without the gene transfer in kleptoplastic sea slugs, Plakobranchus ocellatus.</title>
        <authorList>
            <person name="Maeda T."/>
            <person name="Takahashi S."/>
            <person name="Yoshida T."/>
            <person name="Shimamura S."/>
            <person name="Takaki Y."/>
            <person name="Nagai Y."/>
            <person name="Toyoda A."/>
            <person name="Suzuki Y."/>
            <person name="Arimoto A."/>
            <person name="Ishii H."/>
            <person name="Satoh N."/>
            <person name="Nishiyama T."/>
            <person name="Hasebe M."/>
            <person name="Maruyama T."/>
            <person name="Minagawa J."/>
            <person name="Obokata J."/>
            <person name="Shigenobu S."/>
        </authorList>
    </citation>
    <scope>NUCLEOTIDE SEQUENCE [LARGE SCALE GENOMIC DNA]</scope>
</reference>